<keyword evidence="10" id="KW-1185">Reference proteome</keyword>
<evidence type="ECO:0000256" key="1">
    <source>
        <dbReference type="ARBA" id="ARBA00007484"/>
    </source>
</evidence>
<organism evidence="9 10">
    <name type="scientific">Kushneria aurantia</name>
    <dbReference type="NCBI Taxonomy" id="504092"/>
    <lineage>
        <taxon>Bacteria</taxon>
        <taxon>Pseudomonadati</taxon>
        <taxon>Pseudomonadota</taxon>
        <taxon>Gammaproteobacteria</taxon>
        <taxon>Oceanospirillales</taxon>
        <taxon>Halomonadaceae</taxon>
        <taxon>Kushneria</taxon>
    </lineage>
</organism>
<keyword evidence="4 7" id="KW-0068">Autocatalytic cleavage</keyword>
<protein>
    <submittedName>
        <fullName evidence="9">LexA family protein</fullName>
    </submittedName>
</protein>
<dbReference type="Gene3D" id="2.10.109.10">
    <property type="entry name" value="Umud Fragment, subunit A"/>
    <property type="match status" value="1"/>
</dbReference>
<comment type="caution">
    <text evidence="9">The sequence shown here is derived from an EMBL/GenBank/DDBJ whole genome shotgun (WGS) entry which is preliminary data.</text>
</comment>
<reference evidence="9 10" key="1">
    <citation type="submission" date="2024-09" db="EMBL/GenBank/DDBJ databases">
        <authorList>
            <person name="Sun Q."/>
            <person name="Mori K."/>
        </authorList>
    </citation>
    <scope>NUCLEOTIDE SEQUENCE [LARGE SCALE GENOMIC DNA]</scope>
    <source>
        <strain evidence="9 10">CCM 7415</strain>
    </source>
</reference>
<dbReference type="RefSeq" id="WP_019950198.1">
    <property type="nucleotide sequence ID" value="NZ_JBHLVX010000043.1"/>
</dbReference>
<evidence type="ECO:0000256" key="6">
    <source>
        <dbReference type="ARBA" id="ARBA00023236"/>
    </source>
</evidence>
<dbReference type="SUPFAM" id="SSF51306">
    <property type="entry name" value="LexA/Signal peptidase"/>
    <property type="match status" value="1"/>
</dbReference>
<sequence length="150" mass="16130">MLHVSRPVPASIDPLECLLPLAEISARAGIAGFPSPAQDYVSDTIDLNHTLIPHPAATYLVTATGDSMQTADGAGIQSGDLLVVDRSPEPRHGDIVIAVIDGEMVVKELRTQHGCPRLHSANPAYAPIPLATQDIRLWGVVTSLIRRFRR</sequence>
<name>A0ABV6G4K5_9GAMM</name>
<evidence type="ECO:0000259" key="8">
    <source>
        <dbReference type="Pfam" id="PF00717"/>
    </source>
</evidence>
<dbReference type="InterPro" id="IPR015927">
    <property type="entry name" value="Peptidase_S24_S26A/B/C"/>
</dbReference>
<dbReference type="PANTHER" id="PTHR33516">
    <property type="entry name" value="LEXA REPRESSOR"/>
    <property type="match status" value="1"/>
</dbReference>
<evidence type="ECO:0000256" key="4">
    <source>
        <dbReference type="ARBA" id="ARBA00022813"/>
    </source>
</evidence>
<comment type="similarity">
    <text evidence="1 7">Belongs to the peptidase S24 family.</text>
</comment>
<evidence type="ECO:0000256" key="7">
    <source>
        <dbReference type="RuleBase" id="RU003991"/>
    </source>
</evidence>
<keyword evidence="2" id="KW-0227">DNA damage</keyword>
<evidence type="ECO:0000313" key="9">
    <source>
        <dbReference type="EMBL" id="MFC0268594.1"/>
    </source>
</evidence>
<keyword evidence="6" id="KW-0742">SOS response</keyword>
<feature type="domain" description="Peptidase S24/S26A/S26B/S26C" evidence="8">
    <location>
        <begin position="31"/>
        <end position="141"/>
    </location>
</feature>
<dbReference type="PANTHER" id="PTHR33516:SF2">
    <property type="entry name" value="LEXA REPRESSOR-RELATED"/>
    <property type="match status" value="1"/>
</dbReference>
<evidence type="ECO:0000256" key="3">
    <source>
        <dbReference type="ARBA" id="ARBA00022801"/>
    </source>
</evidence>
<dbReference type="NCBIfam" id="NF007621">
    <property type="entry name" value="PRK10276.1"/>
    <property type="match status" value="1"/>
</dbReference>
<accession>A0ABV6G4K5</accession>
<keyword evidence="5" id="KW-0234">DNA repair</keyword>
<dbReference type="InterPro" id="IPR036286">
    <property type="entry name" value="LexA/Signal_pep-like_sf"/>
</dbReference>
<evidence type="ECO:0000313" key="10">
    <source>
        <dbReference type="Proteomes" id="UP001589814"/>
    </source>
</evidence>
<evidence type="ECO:0000256" key="2">
    <source>
        <dbReference type="ARBA" id="ARBA00022763"/>
    </source>
</evidence>
<dbReference type="InterPro" id="IPR050077">
    <property type="entry name" value="LexA_repressor"/>
</dbReference>
<dbReference type="PRINTS" id="PR00726">
    <property type="entry name" value="LEXASERPTASE"/>
</dbReference>
<keyword evidence="3 7" id="KW-0378">Hydrolase</keyword>
<evidence type="ECO:0000256" key="5">
    <source>
        <dbReference type="ARBA" id="ARBA00023204"/>
    </source>
</evidence>
<dbReference type="CDD" id="cd06529">
    <property type="entry name" value="S24_LexA-like"/>
    <property type="match status" value="1"/>
</dbReference>
<dbReference type="InterPro" id="IPR039418">
    <property type="entry name" value="LexA-like"/>
</dbReference>
<dbReference type="Pfam" id="PF00717">
    <property type="entry name" value="Peptidase_S24"/>
    <property type="match status" value="1"/>
</dbReference>
<proteinExistence type="inferred from homology"/>
<dbReference type="Proteomes" id="UP001589814">
    <property type="component" value="Unassembled WGS sequence"/>
</dbReference>
<dbReference type="InterPro" id="IPR006197">
    <property type="entry name" value="Peptidase_S24_LexA"/>
</dbReference>
<dbReference type="EMBL" id="JBHLVX010000043">
    <property type="protein sequence ID" value="MFC0268594.1"/>
    <property type="molecule type" value="Genomic_DNA"/>
</dbReference>
<gene>
    <name evidence="9" type="ORF">ACFFHW_11485</name>
</gene>